<feature type="domain" description="Protein HGH1 N-terminal" evidence="4">
    <location>
        <begin position="99"/>
        <end position="296"/>
    </location>
</feature>
<dbReference type="Pfam" id="PF04064">
    <property type="entry name" value="DUF384"/>
    <property type="match status" value="1"/>
</dbReference>
<feature type="region of interest" description="Disordered" evidence="3">
    <location>
        <begin position="358"/>
        <end position="388"/>
    </location>
</feature>
<organism evidence="6 7">
    <name type="scientific">Synchytrium microbalum</name>
    <dbReference type="NCBI Taxonomy" id="1806994"/>
    <lineage>
        <taxon>Eukaryota</taxon>
        <taxon>Fungi</taxon>
        <taxon>Fungi incertae sedis</taxon>
        <taxon>Chytridiomycota</taxon>
        <taxon>Chytridiomycota incertae sedis</taxon>
        <taxon>Chytridiomycetes</taxon>
        <taxon>Synchytriales</taxon>
        <taxon>Synchytriaceae</taxon>
        <taxon>Synchytrium</taxon>
    </lineage>
</organism>
<dbReference type="AlphaFoldDB" id="A0A507C6U4"/>
<dbReference type="PANTHER" id="PTHR13387:SF9">
    <property type="entry name" value="PROTEIN HGH1 HOMOLOG"/>
    <property type="match status" value="1"/>
</dbReference>
<reference evidence="6 7" key="1">
    <citation type="journal article" date="2019" name="Sci. Rep.">
        <title>Comparative genomics of chytrid fungi reveal insights into the obligate biotrophic and pathogenic lifestyle of Synchytrium endobioticum.</title>
        <authorList>
            <person name="van de Vossenberg B.T.L.H."/>
            <person name="Warris S."/>
            <person name="Nguyen H.D.T."/>
            <person name="van Gent-Pelzer M.P.E."/>
            <person name="Joly D.L."/>
            <person name="van de Geest H.C."/>
            <person name="Bonants P.J.M."/>
            <person name="Smith D.S."/>
            <person name="Levesque C.A."/>
            <person name="van der Lee T.A.J."/>
        </authorList>
    </citation>
    <scope>NUCLEOTIDE SEQUENCE [LARGE SCALE GENOMIC DNA]</scope>
    <source>
        <strain evidence="6 7">JEL517</strain>
    </source>
</reference>
<evidence type="ECO:0000256" key="1">
    <source>
        <dbReference type="ARBA" id="ARBA00006712"/>
    </source>
</evidence>
<feature type="compositionally biased region" description="Basic and acidic residues" evidence="3">
    <location>
        <begin position="358"/>
        <end position="369"/>
    </location>
</feature>
<evidence type="ECO:0000256" key="3">
    <source>
        <dbReference type="SAM" id="MobiDB-lite"/>
    </source>
</evidence>
<feature type="compositionally biased region" description="Acidic residues" evidence="3">
    <location>
        <begin position="375"/>
        <end position="388"/>
    </location>
</feature>
<dbReference type="RefSeq" id="XP_031024691.1">
    <property type="nucleotide sequence ID" value="XM_031169346.1"/>
</dbReference>
<dbReference type="InterPro" id="IPR016024">
    <property type="entry name" value="ARM-type_fold"/>
</dbReference>
<dbReference type="InterPro" id="IPR039717">
    <property type="entry name" value="Hgh1"/>
</dbReference>
<dbReference type="InterPro" id="IPR007206">
    <property type="entry name" value="Protein_HGH1_C"/>
</dbReference>
<feature type="domain" description="Protein HGH1 C-terminal" evidence="5">
    <location>
        <begin position="302"/>
        <end position="354"/>
    </location>
</feature>
<protein>
    <recommendedName>
        <fullName evidence="2">Protein HGH1 homolog</fullName>
    </recommendedName>
</protein>
<evidence type="ECO:0000313" key="7">
    <source>
        <dbReference type="Proteomes" id="UP000319731"/>
    </source>
</evidence>
<accession>A0A507C6U4</accession>
<comment type="similarity">
    <text evidence="1">Belongs to the HGH1 family.</text>
</comment>
<dbReference type="EMBL" id="QEAO01000018">
    <property type="protein sequence ID" value="TPX33774.1"/>
    <property type="molecule type" value="Genomic_DNA"/>
</dbReference>
<name>A0A507C6U4_9FUNG</name>
<dbReference type="InterPro" id="IPR007205">
    <property type="entry name" value="Protein_HGH1_N"/>
</dbReference>
<sequence>MEAQVQELFGFLKDDRADVRQLAASNVAGLTGTAEFNSVFKKNPRAIRDLMSLISDEAMVAHEAINALTNLSADLDILAIMASSGTDFNNFLYMLLVIIISPNNMLTDAGCMLLNNISKSTTVITALLPSMNENKNVTGATTTGPVTKRASMLDNLLDLFVKGVNKSYNPKAEYHFLGGVFANISGSARGSAFFLEDSTVDSTPRLSRLIPFTEHANLIRRGGVDSTLRNICLAVANDKSLASSRLEMFTKCVVLGAILLPLAGPEEYGEEDMDGMPAEIQFLEDTKKREADPKLRLILVEAILALCSIRGGRVLLRENKVYPVLKHLHIWEKDTLVLERIESAVDLLMRDEKAEIIEVDDTSKSREETSSTQTVEEDEEDDVIEELL</sequence>
<dbReference type="Pfam" id="PF04063">
    <property type="entry name" value="DUF383"/>
    <property type="match status" value="1"/>
</dbReference>
<evidence type="ECO:0000259" key="4">
    <source>
        <dbReference type="Pfam" id="PF04063"/>
    </source>
</evidence>
<evidence type="ECO:0000256" key="2">
    <source>
        <dbReference type="ARBA" id="ARBA00014076"/>
    </source>
</evidence>
<dbReference type="Gene3D" id="1.25.10.10">
    <property type="entry name" value="Leucine-rich Repeat Variant"/>
    <property type="match status" value="1"/>
</dbReference>
<dbReference type="SUPFAM" id="SSF48371">
    <property type="entry name" value="ARM repeat"/>
    <property type="match status" value="1"/>
</dbReference>
<dbReference type="OrthoDB" id="338814at2759"/>
<proteinExistence type="inferred from homology"/>
<evidence type="ECO:0000259" key="5">
    <source>
        <dbReference type="Pfam" id="PF04064"/>
    </source>
</evidence>
<dbReference type="STRING" id="1806994.A0A507C6U4"/>
<dbReference type="GeneID" id="42004643"/>
<dbReference type="PANTHER" id="PTHR13387">
    <property type="entry name" value="PROTEIN HGH1 HOMOLOG"/>
    <property type="match status" value="1"/>
</dbReference>
<gene>
    <name evidence="6" type="ORF">SmJEL517_g03418</name>
</gene>
<evidence type="ECO:0000313" key="6">
    <source>
        <dbReference type="EMBL" id="TPX33774.1"/>
    </source>
</evidence>
<dbReference type="InterPro" id="IPR011989">
    <property type="entry name" value="ARM-like"/>
</dbReference>
<keyword evidence="7" id="KW-1185">Reference proteome</keyword>
<dbReference type="Proteomes" id="UP000319731">
    <property type="component" value="Unassembled WGS sequence"/>
</dbReference>
<comment type="caution">
    <text evidence="6">The sequence shown here is derived from an EMBL/GenBank/DDBJ whole genome shotgun (WGS) entry which is preliminary data.</text>
</comment>